<name>A0A1M7SCG7_9RHOB</name>
<dbReference type="Proteomes" id="UP000184066">
    <property type="component" value="Unassembled WGS sequence"/>
</dbReference>
<reference evidence="1 2" key="1">
    <citation type="submission" date="2016-12" db="EMBL/GenBank/DDBJ databases">
        <authorList>
            <person name="Song W.-J."/>
            <person name="Kurnit D.M."/>
        </authorList>
    </citation>
    <scope>NUCLEOTIDE SEQUENCE [LARGE SCALE GENOMIC DNA]</scope>
    <source>
        <strain evidence="1 2">CGMCC 1.10808</strain>
    </source>
</reference>
<sequence>MNKTGEIPYSWDQIEEQIRDAILCQASILAAFGPDDDGRTVRDYLGLDGDGFVDVQDLTREEIAAIDITRHEIHYHARVAYDYAYQCRPQDRFAVLSTWHEVDGLLQGFPETDADAQPSPFCTLNDFPLRRMLETFFARFALLDKDWQWDMDIRQLSLLANMTVPAVRTSLSKEGFKLQKRRGHARSRLEGTGFTLANADARLWLSRRRGFIPQLEEAAEDGPDLASVGMLHDPDLSFPEAVARIMELRGLDASAAVAKAGLDAGWLDDLLHGRRVAPDIDALRALARTLRLPEPDLAAAAVKHILALETG</sequence>
<accession>A0A1M7SCG7</accession>
<proteinExistence type="predicted"/>
<dbReference type="OrthoDB" id="8452017at2"/>
<protein>
    <submittedName>
        <fullName evidence="1">Helix-turn-helix domain-containing protein</fullName>
    </submittedName>
</protein>
<dbReference type="AlphaFoldDB" id="A0A1M7SCG7"/>
<dbReference type="STRING" id="1189325.SAMN04488119_103289"/>
<gene>
    <name evidence="1" type="ORF">SAMN05216200_102219</name>
</gene>
<keyword evidence="2" id="KW-1185">Reference proteome</keyword>
<organism evidence="1 2">
    <name type="scientific">Oceanicella actignis</name>
    <dbReference type="NCBI Taxonomy" id="1189325"/>
    <lineage>
        <taxon>Bacteria</taxon>
        <taxon>Pseudomonadati</taxon>
        <taxon>Pseudomonadota</taxon>
        <taxon>Alphaproteobacteria</taxon>
        <taxon>Rhodobacterales</taxon>
        <taxon>Paracoccaceae</taxon>
        <taxon>Oceanicella</taxon>
    </lineage>
</organism>
<evidence type="ECO:0000313" key="1">
    <source>
        <dbReference type="EMBL" id="SHN56207.1"/>
    </source>
</evidence>
<dbReference type="RefSeq" id="WP_072746291.1">
    <property type="nucleotide sequence ID" value="NZ_FOHL01000003.1"/>
</dbReference>
<dbReference type="EMBL" id="FRDL01000002">
    <property type="protein sequence ID" value="SHN56207.1"/>
    <property type="molecule type" value="Genomic_DNA"/>
</dbReference>
<evidence type="ECO:0000313" key="2">
    <source>
        <dbReference type="Proteomes" id="UP000184066"/>
    </source>
</evidence>